<feature type="domain" description="CheB-type methylesterase" evidence="5">
    <location>
        <begin position="129"/>
        <end position="325"/>
    </location>
</feature>
<dbReference type="GO" id="GO:0006935">
    <property type="term" value="P:chemotaxis"/>
    <property type="evidence" value="ECO:0007669"/>
    <property type="project" value="UniProtKB-UniRule"/>
</dbReference>
<dbReference type="OrthoDB" id="9793421at2"/>
<dbReference type="EMBL" id="CP021431">
    <property type="protein sequence ID" value="ART99861.1"/>
    <property type="molecule type" value="Genomic_DNA"/>
</dbReference>
<dbReference type="EC" id="3.1.1.61" evidence="2"/>
<dbReference type="AlphaFoldDB" id="A0A1Y0E916"/>
<gene>
    <name evidence="6" type="primary">cheB2</name>
    <name evidence="6" type="ORF">LOKVESSMR4R_00524</name>
</gene>
<protein>
    <recommendedName>
        <fullName evidence="2">protein-glutamate methylesterase</fullName>
        <ecNumber evidence="2">3.1.1.61</ecNumber>
    </recommendedName>
</protein>
<dbReference type="InterPro" id="IPR035909">
    <property type="entry name" value="CheB_C"/>
</dbReference>
<feature type="active site" evidence="4">
    <location>
        <position position="172"/>
    </location>
</feature>
<dbReference type="InterPro" id="IPR011006">
    <property type="entry name" value="CheY-like_superfamily"/>
</dbReference>
<evidence type="ECO:0000256" key="4">
    <source>
        <dbReference type="PROSITE-ProRule" id="PRU00050"/>
    </source>
</evidence>
<accession>A0A1Y0E916</accession>
<dbReference type="CDD" id="cd16432">
    <property type="entry name" value="CheB_Rec"/>
    <property type="match status" value="1"/>
</dbReference>
<evidence type="ECO:0000313" key="6">
    <source>
        <dbReference type="EMBL" id="ART99861.1"/>
    </source>
</evidence>
<dbReference type="InterPro" id="IPR000673">
    <property type="entry name" value="Sig_transdc_resp-reg_Me-estase"/>
</dbReference>
<dbReference type="Proteomes" id="UP000195273">
    <property type="component" value="Chromosome"/>
</dbReference>
<evidence type="ECO:0000313" key="7">
    <source>
        <dbReference type="Proteomes" id="UP000195273"/>
    </source>
</evidence>
<dbReference type="STRING" id="1122181.GCA_000382265_02889"/>
<proteinExistence type="predicted"/>
<keyword evidence="1 4" id="KW-0378">Hydrolase</keyword>
<dbReference type="SUPFAM" id="SSF52738">
    <property type="entry name" value="Methylesterase CheB, C-terminal domain"/>
    <property type="match status" value="1"/>
</dbReference>
<comment type="catalytic activity">
    <reaction evidence="3">
        <text>[protein]-L-glutamate 5-O-methyl ester + H2O = L-glutamyl-[protein] + methanol + H(+)</text>
        <dbReference type="Rhea" id="RHEA:23236"/>
        <dbReference type="Rhea" id="RHEA-COMP:10208"/>
        <dbReference type="Rhea" id="RHEA-COMP:10311"/>
        <dbReference type="ChEBI" id="CHEBI:15377"/>
        <dbReference type="ChEBI" id="CHEBI:15378"/>
        <dbReference type="ChEBI" id="CHEBI:17790"/>
        <dbReference type="ChEBI" id="CHEBI:29973"/>
        <dbReference type="ChEBI" id="CHEBI:82795"/>
        <dbReference type="EC" id="3.1.1.61"/>
    </reaction>
</comment>
<sequence length="328" mass="34698">MRILIAHRSVILLGQLQRRLERLKIDVMRAATELTEVYDFAEHHEPDCVLLTTDIADCPEFELLATLFGIMGIGCVVLATPNQAQLTNAALKANPAIRVLPANVSDSDLIAALVPSGRRQHPKAPAVAPAPAGRVDPRSTILIGSSTGGIDALMQILPHFHPGAPPTVIVQHTGGNFAASLIRLLDGVTTAKVVAATPDTALQRGHVYLASGDTHHVRLINGSPARIKLDEAPRRSGHRPSVDTLFLSAVPLASHVTAAILTGMGRDGAEGITALRAAGARTFGQDEASCIVYGMPRVAKSLGGIETELPIHQIGPSLLRASQQRQRA</sequence>
<feature type="active site" evidence="4">
    <location>
        <position position="146"/>
    </location>
</feature>
<dbReference type="GO" id="GO:0005737">
    <property type="term" value="C:cytoplasm"/>
    <property type="evidence" value="ECO:0007669"/>
    <property type="project" value="InterPro"/>
</dbReference>
<dbReference type="Gene3D" id="3.40.50.180">
    <property type="entry name" value="Methylesterase CheB, C-terminal domain"/>
    <property type="match status" value="1"/>
</dbReference>
<dbReference type="RefSeq" id="WP_087206172.1">
    <property type="nucleotide sequence ID" value="NZ_CP021431.1"/>
</dbReference>
<keyword evidence="7" id="KW-1185">Reference proteome</keyword>
<reference evidence="6 7" key="1">
    <citation type="submission" date="2017-05" db="EMBL/GenBank/DDBJ databases">
        <title>Genome Sequence of Loktanella vestfoldensis Strain SMR4r Isolated from a Culture of the Diatom Skeletonema marinoi.</title>
        <authorList>
            <person name="Topel M."/>
            <person name="Pinder M.I.M."/>
            <person name="Johansson O.N."/>
            <person name="Kourtchenko O."/>
            <person name="Godhe A."/>
            <person name="Clarke A.K."/>
        </authorList>
    </citation>
    <scope>NUCLEOTIDE SEQUENCE [LARGE SCALE GENOMIC DNA]</scope>
    <source>
        <strain evidence="6 7">SMR4r</strain>
    </source>
</reference>
<dbReference type="SUPFAM" id="SSF52172">
    <property type="entry name" value="CheY-like"/>
    <property type="match status" value="1"/>
</dbReference>
<evidence type="ECO:0000256" key="3">
    <source>
        <dbReference type="ARBA" id="ARBA00048267"/>
    </source>
</evidence>
<keyword evidence="4" id="KW-0145">Chemotaxis</keyword>
<organism evidence="6 7">
    <name type="scientific">Yoonia vestfoldensis</name>
    <dbReference type="NCBI Taxonomy" id="245188"/>
    <lineage>
        <taxon>Bacteria</taxon>
        <taxon>Pseudomonadati</taxon>
        <taxon>Pseudomonadota</taxon>
        <taxon>Alphaproteobacteria</taxon>
        <taxon>Rhodobacterales</taxon>
        <taxon>Paracoccaceae</taxon>
        <taxon>Yoonia</taxon>
    </lineage>
</organism>
<dbReference type="GO" id="GO:0008984">
    <property type="term" value="F:protein-glutamate methylesterase activity"/>
    <property type="evidence" value="ECO:0007669"/>
    <property type="project" value="UniProtKB-EC"/>
</dbReference>
<dbReference type="PANTHER" id="PTHR42872">
    <property type="entry name" value="PROTEIN-GLUTAMATE METHYLESTERASE/PROTEIN-GLUTAMINE GLUTAMINASE"/>
    <property type="match status" value="1"/>
</dbReference>
<evidence type="ECO:0000256" key="2">
    <source>
        <dbReference type="ARBA" id="ARBA00039140"/>
    </source>
</evidence>
<dbReference type="PANTHER" id="PTHR42872:SF6">
    <property type="entry name" value="PROTEIN-GLUTAMATE METHYLESTERASE_PROTEIN-GLUTAMINE GLUTAMINASE"/>
    <property type="match status" value="1"/>
</dbReference>
<evidence type="ECO:0000256" key="1">
    <source>
        <dbReference type="ARBA" id="ARBA00022801"/>
    </source>
</evidence>
<feature type="active site" evidence="4">
    <location>
        <position position="267"/>
    </location>
</feature>
<dbReference type="PROSITE" id="PS50122">
    <property type="entry name" value="CHEB"/>
    <property type="match status" value="1"/>
</dbReference>
<evidence type="ECO:0000259" key="5">
    <source>
        <dbReference type="PROSITE" id="PS50122"/>
    </source>
</evidence>
<dbReference type="GO" id="GO:0000156">
    <property type="term" value="F:phosphorelay response regulator activity"/>
    <property type="evidence" value="ECO:0007669"/>
    <property type="project" value="InterPro"/>
</dbReference>
<dbReference type="Pfam" id="PF01339">
    <property type="entry name" value="CheB_methylest"/>
    <property type="match status" value="1"/>
</dbReference>
<dbReference type="KEGG" id="lvs:LOKVESSMR4R_00524"/>
<name>A0A1Y0E916_9RHOB</name>